<reference evidence="2 3" key="1">
    <citation type="journal article" date="2019" name="Int. J. Syst. Evol. Microbiol.">
        <title>The Global Catalogue of Microorganisms (GCM) 10K type strain sequencing project: providing services to taxonomists for standard genome sequencing and annotation.</title>
        <authorList>
            <consortium name="The Broad Institute Genomics Platform"/>
            <consortium name="The Broad Institute Genome Sequencing Center for Infectious Disease"/>
            <person name="Wu L."/>
            <person name="Ma J."/>
        </authorList>
    </citation>
    <scope>NUCLEOTIDE SEQUENCE [LARGE SCALE GENOMIC DNA]</scope>
    <source>
        <strain evidence="2 3">CGMCC 1.16026</strain>
    </source>
</reference>
<gene>
    <name evidence="2" type="ORF">ACFPJA_07585</name>
</gene>
<comment type="caution">
    <text evidence="2">The sequence shown here is derived from an EMBL/GenBank/DDBJ whole genome shotgun (WGS) entry which is preliminary data.</text>
</comment>
<dbReference type="SUPFAM" id="SSF50249">
    <property type="entry name" value="Nucleic acid-binding proteins"/>
    <property type="match status" value="1"/>
</dbReference>
<evidence type="ECO:0000259" key="1">
    <source>
        <dbReference type="Pfam" id="PF01796"/>
    </source>
</evidence>
<dbReference type="RefSeq" id="WP_122106118.1">
    <property type="nucleotide sequence ID" value="NZ_JBHSKV010000010.1"/>
</dbReference>
<proteinExistence type="predicted"/>
<evidence type="ECO:0000313" key="2">
    <source>
        <dbReference type="EMBL" id="MFC5134580.1"/>
    </source>
</evidence>
<protein>
    <submittedName>
        <fullName evidence="2">Zn-ribbon domain-containing OB-fold protein</fullName>
    </submittedName>
</protein>
<dbReference type="Gene3D" id="6.10.30.10">
    <property type="match status" value="1"/>
</dbReference>
<evidence type="ECO:0000313" key="3">
    <source>
        <dbReference type="Proteomes" id="UP001596145"/>
    </source>
</evidence>
<sequence length="156" mass="16119">MSDETAGNGASATVNAGYDEWIDALAEGAGYALVCPDGHGSLPPRRVCPECGSSSLSEEALPERGEIETYTVVHVPSPRFADDAPYVTAVARFGPVRLTGVVRGVDPVNDGNGDTGDGDNADAVDDAVEVGTAVEVTVGERETDGGRVVVFRPVEE</sequence>
<keyword evidence="3" id="KW-1185">Reference proteome</keyword>
<dbReference type="InterPro" id="IPR052513">
    <property type="entry name" value="Thioester_dehydratase-like"/>
</dbReference>
<feature type="domain" description="ChsH2 C-terminal OB-fold" evidence="1">
    <location>
        <begin position="59"/>
        <end position="109"/>
    </location>
</feature>
<dbReference type="EMBL" id="JBHSKV010000010">
    <property type="protein sequence ID" value="MFC5134580.1"/>
    <property type="molecule type" value="Genomic_DNA"/>
</dbReference>
<dbReference type="Pfam" id="PF01796">
    <property type="entry name" value="OB_ChsH2_C"/>
    <property type="match status" value="1"/>
</dbReference>
<dbReference type="Proteomes" id="UP001596145">
    <property type="component" value="Unassembled WGS sequence"/>
</dbReference>
<dbReference type="PANTHER" id="PTHR34075">
    <property type="entry name" value="BLR3430 PROTEIN"/>
    <property type="match status" value="1"/>
</dbReference>
<dbReference type="InterPro" id="IPR002878">
    <property type="entry name" value="ChsH2_C"/>
</dbReference>
<accession>A0ABD5QQP0</accession>
<dbReference type="InterPro" id="IPR012340">
    <property type="entry name" value="NA-bd_OB-fold"/>
</dbReference>
<dbReference type="PANTHER" id="PTHR34075:SF5">
    <property type="entry name" value="BLR3430 PROTEIN"/>
    <property type="match status" value="1"/>
</dbReference>
<organism evidence="2 3">
    <name type="scientific">Halorubrum glutamatedens</name>
    <dbReference type="NCBI Taxonomy" id="2707018"/>
    <lineage>
        <taxon>Archaea</taxon>
        <taxon>Methanobacteriati</taxon>
        <taxon>Methanobacteriota</taxon>
        <taxon>Stenosarchaea group</taxon>
        <taxon>Halobacteria</taxon>
        <taxon>Halobacteriales</taxon>
        <taxon>Haloferacaceae</taxon>
        <taxon>Halorubrum</taxon>
    </lineage>
</organism>
<dbReference type="AlphaFoldDB" id="A0ABD5QQP0"/>
<name>A0ABD5QQP0_9EURY</name>